<dbReference type="EMBL" id="CP089291">
    <property type="protein sequence ID" value="UOF92304.1"/>
    <property type="molecule type" value="Genomic_DNA"/>
</dbReference>
<proteinExistence type="predicted"/>
<gene>
    <name evidence="3" type="ORF">LSG31_09135</name>
</gene>
<keyword evidence="1" id="KW-0812">Transmembrane</keyword>
<keyword evidence="1" id="KW-1133">Transmembrane helix</keyword>
<sequence length="234" mass="26252">MELIASLWALLSVFCVVWLVDDLRRQPEIMNMMKVAWILITFYLGPIGLIIYVTSCREPEPGTHESFVAPMWKQAVGSLIHCVAGDALGIVAASVVTAELGTPMYVDMIVEYVIGFLVGWLLFQTIPIMHMNKISFQEAIQTGFLAEFLSLTFMVMGMFPAMYYLMNVWSVMSPWSPGFWFVMSISILIGSIIAYPINWWMVSKGMKHGMGSSHVMGHGGTHSTHSMQHEQSDD</sequence>
<organism evidence="3 4">
    <name type="scientific">Fodinisporobacter ferrooxydans</name>
    <dbReference type="NCBI Taxonomy" id="2901836"/>
    <lineage>
        <taxon>Bacteria</taxon>
        <taxon>Bacillati</taxon>
        <taxon>Bacillota</taxon>
        <taxon>Bacilli</taxon>
        <taxon>Bacillales</taxon>
        <taxon>Alicyclobacillaceae</taxon>
        <taxon>Fodinisporobacter</taxon>
    </lineage>
</organism>
<feature type="transmembrane region" description="Helical" evidence="1">
    <location>
        <begin position="35"/>
        <end position="54"/>
    </location>
</feature>
<feature type="domain" description="DUF4396" evidence="2">
    <location>
        <begin position="72"/>
        <end position="207"/>
    </location>
</feature>
<feature type="transmembrane region" description="Helical" evidence="1">
    <location>
        <begin position="104"/>
        <end position="123"/>
    </location>
</feature>
<protein>
    <submittedName>
        <fullName evidence="3">DUF4396 domain-containing protein</fullName>
    </submittedName>
</protein>
<feature type="transmembrane region" description="Helical" evidence="1">
    <location>
        <begin position="178"/>
        <end position="200"/>
    </location>
</feature>
<evidence type="ECO:0000259" key="2">
    <source>
        <dbReference type="Pfam" id="PF14342"/>
    </source>
</evidence>
<dbReference type="Proteomes" id="UP000830167">
    <property type="component" value="Chromosome"/>
</dbReference>
<feature type="transmembrane region" description="Helical" evidence="1">
    <location>
        <begin position="75"/>
        <end position="98"/>
    </location>
</feature>
<dbReference type="RefSeq" id="WP_347438982.1">
    <property type="nucleotide sequence ID" value="NZ_CP089291.1"/>
</dbReference>
<feature type="transmembrane region" description="Helical" evidence="1">
    <location>
        <begin position="144"/>
        <end position="166"/>
    </location>
</feature>
<evidence type="ECO:0000313" key="3">
    <source>
        <dbReference type="EMBL" id="UOF92304.1"/>
    </source>
</evidence>
<reference evidence="3" key="1">
    <citation type="submission" date="2021-12" db="EMBL/GenBank/DDBJ databases">
        <title>Alicyclobacillaceae gen. nov., sp. nov., isolated from chalcocite enrichment system.</title>
        <authorList>
            <person name="Jiang Z."/>
        </authorList>
    </citation>
    <scope>NUCLEOTIDE SEQUENCE</scope>
    <source>
        <strain evidence="3">MYW30-H2</strain>
    </source>
</reference>
<evidence type="ECO:0000313" key="4">
    <source>
        <dbReference type="Proteomes" id="UP000830167"/>
    </source>
</evidence>
<evidence type="ECO:0000256" key="1">
    <source>
        <dbReference type="SAM" id="Phobius"/>
    </source>
</evidence>
<dbReference type="Pfam" id="PF14342">
    <property type="entry name" value="DUF4396"/>
    <property type="match status" value="1"/>
</dbReference>
<keyword evidence="1" id="KW-0472">Membrane</keyword>
<name>A0ABY4CPQ6_9BACL</name>
<dbReference type="InterPro" id="IPR025509">
    <property type="entry name" value="DUF4396"/>
</dbReference>
<keyword evidence="4" id="KW-1185">Reference proteome</keyword>
<accession>A0ABY4CPQ6</accession>